<protein>
    <submittedName>
        <fullName evidence="1">Uncharacterized protein</fullName>
    </submittedName>
</protein>
<evidence type="ECO:0000313" key="1">
    <source>
        <dbReference type="EMBL" id="SHE27795.1"/>
    </source>
</evidence>
<dbReference type="STRING" id="1121881.SAMN02745225_00117"/>
<accession>A0A1M4S6J8</accession>
<dbReference type="AlphaFoldDB" id="A0A1M4S6J8"/>
<dbReference type="Proteomes" id="UP000184295">
    <property type="component" value="Unassembled WGS sequence"/>
</dbReference>
<reference evidence="2" key="1">
    <citation type="submission" date="2016-11" db="EMBL/GenBank/DDBJ databases">
        <authorList>
            <person name="Varghese N."/>
            <person name="Submissions S."/>
        </authorList>
    </citation>
    <scope>NUCLEOTIDE SEQUENCE [LARGE SCALE GENOMIC DNA]</scope>
    <source>
        <strain evidence="2">DSM 19514</strain>
    </source>
</reference>
<name>A0A1M4S6J8_9ACTN</name>
<sequence>MLPLHDRSTRDQLYNSSASAKLSVELSIPSKTHGRMKPAYEAVCVAERLTKLVQHEATL</sequence>
<organism evidence="1 2">
    <name type="scientific">Ferrithrix thermotolerans DSM 19514</name>
    <dbReference type="NCBI Taxonomy" id="1121881"/>
    <lineage>
        <taxon>Bacteria</taxon>
        <taxon>Bacillati</taxon>
        <taxon>Actinomycetota</taxon>
        <taxon>Acidimicrobiia</taxon>
        <taxon>Acidimicrobiales</taxon>
        <taxon>Acidimicrobiaceae</taxon>
        <taxon>Ferrithrix</taxon>
    </lineage>
</organism>
<keyword evidence="2" id="KW-1185">Reference proteome</keyword>
<evidence type="ECO:0000313" key="2">
    <source>
        <dbReference type="Proteomes" id="UP000184295"/>
    </source>
</evidence>
<proteinExistence type="predicted"/>
<gene>
    <name evidence="1" type="ORF">SAMN02745225_00117</name>
</gene>
<dbReference type="EMBL" id="FQUL01000001">
    <property type="protein sequence ID" value="SHE27795.1"/>
    <property type="molecule type" value="Genomic_DNA"/>
</dbReference>